<dbReference type="Gene3D" id="2.10.25.10">
    <property type="entry name" value="Laminin"/>
    <property type="match status" value="7"/>
</dbReference>
<dbReference type="InterPro" id="IPR050751">
    <property type="entry name" value="ECM_structural_protein"/>
</dbReference>
<dbReference type="SMART" id="SM00179">
    <property type="entry name" value="EGF_CA"/>
    <property type="match status" value="6"/>
</dbReference>
<name>A0ABY7FJX4_MYAAR</name>
<dbReference type="InterPro" id="IPR018097">
    <property type="entry name" value="EGF_Ca-bd_CS"/>
</dbReference>
<feature type="domain" description="EGF-like" evidence="6">
    <location>
        <begin position="356"/>
        <end position="399"/>
    </location>
</feature>
<dbReference type="EMBL" id="CP111023">
    <property type="protein sequence ID" value="WAR22495.1"/>
    <property type="molecule type" value="Genomic_DNA"/>
</dbReference>
<dbReference type="PROSITE" id="PS01187">
    <property type="entry name" value="EGF_CA"/>
    <property type="match status" value="3"/>
</dbReference>
<evidence type="ECO:0000313" key="7">
    <source>
        <dbReference type="EMBL" id="WAR22495.1"/>
    </source>
</evidence>
<dbReference type="Pfam" id="PF07645">
    <property type="entry name" value="EGF_CA"/>
    <property type="match status" value="5"/>
</dbReference>
<dbReference type="InterPro" id="IPR000742">
    <property type="entry name" value="EGF"/>
</dbReference>
<feature type="non-terminal residue" evidence="7">
    <location>
        <position position="409"/>
    </location>
</feature>
<feature type="domain" description="EGF-like" evidence="6">
    <location>
        <begin position="100"/>
        <end position="139"/>
    </location>
</feature>
<dbReference type="InterPro" id="IPR049883">
    <property type="entry name" value="NOTCH1_EGF-like"/>
</dbReference>
<dbReference type="CDD" id="cd00054">
    <property type="entry name" value="EGF_CA"/>
    <property type="match status" value="1"/>
</dbReference>
<keyword evidence="4" id="KW-1015">Disulfide bond</keyword>
<dbReference type="PROSITE" id="PS50026">
    <property type="entry name" value="EGF_3"/>
    <property type="match status" value="2"/>
</dbReference>
<dbReference type="PANTHER" id="PTHR24034:SF209">
    <property type="entry name" value="EGF-LIKE DOMAIN-CONTAINING PROTEIN"/>
    <property type="match status" value="1"/>
</dbReference>
<dbReference type="PANTHER" id="PTHR24034">
    <property type="entry name" value="EGF-LIKE DOMAIN-CONTAINING PROTEIN"/>
    <property type="match status" value="1"/>
</dbReference>
<dbReference type="SUPFAM" id="SSF57184">
    <property type="entry name" value="Growth factor receptor domain"/>
    <property type="match status" value="3"/>
</dbReference>
<keyword evidence="1 5" id="KW-0245">EGF-like domain</keyword>
<dbReference type="SUPFAM" id="SSF57196">
    <property type="entry name" value="EGF/Laminin"/>
    <property type="match status" value="1"/>
</dbReference>
<dbReference type="Proteomes" id="UP001164746">
    <property type="component" value="Chromosome 12"/>
</dbReference>
<organism evidence="7 8">
    <name type="scientific">Mya arenaria</name>
    <name type="common">Soft-shell clam</name>
    <dbReference type="NCBI Taxonomy" id="6604"/>
    <lineage>
        <taxon>Eukaryota</taxon>
        <taxon>Metazoa</taxon>
        <taxon>Spiralia</taxon>
        <taxon>Lophotrochozoa</taxon>
        <taxon>Mollusca</taxon>
        <taxon>Bivalvia</taxon>
        <taxon>Autobranchia</taxon>
        <taxon>Heteroconchia</taxon>
        <taxon>Euheterodonta</taxon>
        <taxon>Imparidentia</taxon>
        <taxon>Neoheterodontei</taxon>
        <taxon>Myida</taxon>
        <taxon>Myoidea</taxon>
        <taxon>Myidae</taxon>
        <taxon>Mya</taxon>
    </lineage>
</organism>
<evidence type="ECO:0000256" key="1">
    <source>
        <dbReference type="ARBA" id="ARBA00022536"/>
    </source>
</evidence>
<dbReference type="SMART" id="SM00181">
    <property type="entry name" value="EGF"/>
    <property type="match status" value="9"/>
</dbReference>
<dbReference type="InterPro" id="IPR009030">
    <property type="entry name" value="Growth_fac_rcpt_cys_sf"/>
</dbReference>
<dbReference type="InterPro" id="IPR001881">
    <property type="entry name" value="EGF-like_Ca-bd_dom"/>
</dbReference>
<reference evidence="7" key="1">
    <citation type="submission" date="2022-11" db="EMBL/GenBank/DDBJ databases">
        <title>Centuries of genome instability and evolution in soft-shell clam transmissible cancer (bioRxiv).</title>
        <authorList>
            <person name="Hart S.F.M."/>
            <person name="Yonemitsu M.A."/>
            <person name="Giersch R.M."/>
            <person name="Beal B.F."/>
            <person name="Arriagada G."/>
            <person name="Davis B.W."/>
            <person name="Ostrander E.A."/>
            <person name="Goff S.P."/>
            <person name="Metzger M.J."/>
        </authorList>
    </citation>
    <scope>NUCLEOTIDE SEQUENCE</scope>
    <source>
        <strain evidence="7">MELC-2E11</strain>
        <tissue evidence="7">Siphon/mantle</tissue>
    </source>
</reference>
<evidence type="ECO:0000256" key="2">
    <source>
        <dbReference type="ARBA" id="ARBA00022729"/>
    </source>
</evidence>
<evidence type="ECO:0000256" key="3">
    <source>
        <dbReference type="ARBA" id="ARBA00022737"/>
    </source>
</evidence>
<keyword evidence="8" id="KW-1185">Reference proteome</keyword>
<dbReference type="PROSITE" id="PS00010">
    <property type="entry name" value="ASX_HYDROXYL"/>
    <property type="match status" value="3"/>
</dbReference>
<comment type="caution">
    <text evidence="5">Lacks conserved residue(s) required for the propagation of feature annotation.</text>
</comment>
<dbReference type="InterPro" id="IPR000152">
    <property type="entry name" value="EGF-type_Asp/Asn_hydroxyl_site"/>
</dbReference>
<evidence type="ECO:0000256" key="4">
    <source>
        <dbReference type="ARBA" id="ARBA00023157"/>
    </source>
</evidence>
<keyword evidence="2" id="KW-0732">Signal</keyword>
<evidence type="ECO:0000313" key="8">
    <source>
        <dbReference type="Proteomes" id="UP001164746"/>
    </source>
</evidence>
<dbReference type="PROSITE" id="PS01186">
    <property type="entry name" value="EGF_2"/>
    <property type="match status" value="3"/>
</dbReference>
<accession>A0ABY7FJX4</accession>
<sequence>INCESTYDGCAGKPCSLGRTCTDLSPEEQQRQGRAYMCSECPLGYTAREDDDNVCIDMNECEDESHNCSQVCVNLYGGFRCECRTGFVLKELTGQCLLGDVNPCASAIINCTNTAGCTVDEYNTTKCFCERGFELDDSGENCKVCEIPYYGHECNNTCECTGRGAIECNPVRGCMCDAGWIGSTCDDDINECDVDPDICADVRKYCTNTVGSYTCDCINGYEKNDEDACIDVDECADASLHGCQQMCLNNIGSYSCDCRVGYVKINGTSCQDVDECAGGTATCAQMCENKPGSYNCYCHFGYKLSDDRRACTQISDPCRTLYNLTCLEYCVVKDNTAECRCRQGFVLGEDAQTCLDVNECQNIELNGCDSAATCMNTDGSYQCECPIGARLENDGRTCTECDEFHFGRD</sequence>
<gene>
    <name evidence="7" type="ORF">MAR_016469</name>
</gene>
<evidence type="ECO:0000259" key="6">
    <source>
        <dbReference type="PROSITE" id="PS50026"/>
    </source>
</evidence>
<feature type="non-terminal residue" evidence="7">
    <location>
        <position position="1"/>
    </location>
</feature>
<protein>
    <submittedName>
        <fullName evidence="7">FBN1-like protein</fullName>
    </submittedName>
</protein>
<keyword evidence="3" id="KW-0677">Repeat</keyword>
<proteinExistence type="predicted"/>
<evidence type="ECO:0000256" key="5">
    <source>
        <dbReference type="PROSITE-ProRule" id="PRU00076"/>
    </source>
</evidence>